<evidence type="ECO:0000313" key="1">
    <source>
        <dbReference type="EMBL" id="MEN2790326.1"/>
    </source>
</evidence>
<protein>
    <submittedName>
        <fullName evidence="1">Uncharacterized protein</fullName>
    </submittedName>
</protein>
<proteinExistence type="predicted"/>
<comment type="caution">
    <text evidence="1">The sequence shown here is derived from an EMBL/GenBank/DDBJ whole genome shotgun (WGS) entry which is preliminary data.</text>
</comment>
<dbReference type="RefSeq" id="WP_343888994.1">
    <property type="nucleotide sequence ID" value="NZ_BAAAEH010000016.1"/>
</dbReference>
<gene>
    <name evidence="1" type="ORF">ABC974_11865</name>
</gene>
<evidence type="ECO:0000313" key="2">
    <source>
        <dbReference type="Proteomes" id="UP001419910"/>
    </source>
</evidence>
<dbReference type="Proteomes" id="UP001419910">
    <property type="component" value="Unassembled WGS sequence"/>
</dbReference>
<reference evidence="1 2" key="1">
    <citation type="submission" date="2024-05" db="EMBL/GenBank/DDBJ databases">
        <authorList>
            <person name="Liu Q."/>
            <person name="Xin Y.-H."/>
        </authorList>
    </citation>
    <scope>NUCLEOTIDE SEQUENCE [LARGE SCALE GENOMIC DNA]</scope>
    <source>
        <strain evidence="1 2">CGMCC 1.10181</strain>
    </source>
</reference>
<dbReference type="EMBL" id="JBDIME010000008">
    <property type="protein sequence ID" value="MEN2790326.1"/>
    <property type="molecule type" value="Genomic_DNA"/>
</dbReference>
<name>A0ABU9Y3F7_9SPHN</name>
<accession>A0ABU9Y3F7</accession>
<keyword evidence="2" id="KW-1185">Reference proteome</keyword>
<sequence>MPQSNAEPGQAERQPRSLFVKAITPIPGEHHGRGGRPWLIVLLAFAVPGTLAPIPAQANNYGESLAWQFRTSTDRVNQAALLDLIAKKRGGYYAAPIYTTNIARQYVCSITASATGNSNGQSAVANSPAVTGATATASGNDSATTIDSGRAATAADTVQRNSGAVSAGVNGSTMTAVRGVAWQALNSSQSNSGNQSASVLGSSACAFGVLN</sequence>
<organism evidence="1 2">
    <name type="scientific">Sphingomonas oligophenolica</name>
    <dbReference type="NCBI Taxonomy" id="301154"/>
    <lineage>
        <taxon>Bacteria</taxon>
        <taxon>Pseudomonadati</taxon>
        <taxon>Pseudomonadota</taxon>
        <taxon>Alphaproteobacteria</taxon>
        <taxon>Sphingomonadales</taxon>
        <taxon>Sphingomonadaceae</taxon>
        <taxon>Sphingomonas</taxon>
    </lineage>
</organism>